<dbReference type="InterPro" id="IPR005515">
    <property type="entry name" value="VOMI"/>
</dbReference>
<evidence type="ECO:0000256" key="1">
    <source>
        <dbReference type="SAM" id="MobiDB-lite"/>
    </source>
</evidence>
<evidence type="ECO:0000313" key="3">
    <source>
        <dbReference type="Proteomes" id="UP000031443"/>
    </source>
</evidence>
<accession>M7C1D3</accession>
<dbReference type="SUPFAM" id="SSF51092">
    <property type="entry name" value="Vitelline membrane outer protein-I (VMO-I)"/>
    <property type="match status" value="1"/>
</dbReference>
<keyword evidence="3" id="KW-1185">Reference proteome</keyword>
<dbReference type="PANTHER" id="PTHR18841:SF1">
    <property type="entry name" value="VITELLINE MEMBRANE OUTER LAYER 1 HOMOLOG"/>
    <property type="match status" value="1"/>
</dbReference>
<dbReference type="Proteomes" id="UP000031443">
    <property type="component" value="Unassembled WGS sequence"/>
</dbReference>
<dbReference type="eggNOG" id="ENOG502S05N">
    <property type="taxonomic scope" value="Eukaryota"/>
</dbReference>
<dbReference type="GO" id="GO:0005615">
    <property type="term" value="C:extracellular space"/>
    <property type="evidence" value="ECO:0007669"/>
    <property type="project" value="TreeGrafter"/>
</dbReference>
<organism evidence="2 3">
    <name type="scientific">Chelonia mydas</name>
    <name type="common">Green sea-turtle</name>
    <name type="synonym">Chelonia agassizi</name>
    <dbReference type="NCBI Taxonomy" id="8469"/>
    <lineage>
        <taxon>Eukaryota</taxon>
        <taxon>Metazoa</taxon>
        <taxon>Chordata</taxon>
        <taxon>Craniata</taxon>
        <taxon>Vertebrata</taxon>
        <taxon>Euteleostomi</taxon>
        <taxon>Archelosauria</taxon>
        <taxon>Testudinata</taxon>
        <taxon>Testudines</taxon>
        <taxon>Cryptodira</taxon>
        <taxon>Durocryptodira</taxon>
        <taxon>Americhelydia</taxon>
        <taxon>Chelonioidea</taxon>
        <taxon>Cheloniidae</taxon>
        <taxon>Chelonia</taxon>
    </lineage>
</organism>
<dbReference type="AlphaFoldDB" id="M7C1D3"/>
<dbReference type="Gene3D" id="2.100.10.20">
    <property type="entry name" value="Vitelline membrane outer layer protein I (VOMI)"/>
    <property type="match status" value="1"/>
</dbReference>
<reference evidence="3" key="1">
    <citation type="journal article" date="2013" name="Nat. Genet.">
        <title>The draft genomes of soft-shell turtle and green sea turtle yield insights into the development and evolution of the turtle-specific body plan.</title>
        <authorList>
            <person name="Wang Z."/>
            <person name="Pascual-Anaya J."/>
            <person name="Zadissa A."/>
            <person name="Li W."/>
            <person name="Niimura Y."/>
            <person name="Huang Z."/>
            <person name="Li C."/>
            <person name="White S."/>
            <person name="Xiong Z."/>
            <person name="Fang D."/>
            <person name="Wang B."/>
            <person name="Ming Y."/>
            <person name="Chen Y."/>
            <person name="Zheng Y."/>
            <person name="Kuraku S."/>
            <person name="Pignatelli M."/>
            <person name="Herrero J."/>
            <person name="Beal K."/>
            <person name="Nozawa M."/>
            <person name="Li Q."/>
            <person name="Wang J."/>
            <person name="Zhang H."/>
            <person name="Yu L."/>
            <person name="Shigenobu S."/>
            <person name="Wang J."/>
            <person name="Liu J."/>
            <person name="Flicek P."/>
            <person name="Searle S."/>
            <person name="Wang J."/>
            <person name="Kuratani S."/>
            <person name="Yin Y."/>
            <person name="Aken B."/>
            <person name="Zhang G."/>
            <person name="Irie N."/>
        </authorList>
    </citation>
    <scope>NUCLEOTIDE SEQUENCE [LARGE SCALE GENOMIC DNA]</scope>
</reference>
<name>M7C1D3_CHEMY</name>
<sequence length="310" mass="33912">MDTSQESDSWSTSSNNREDIVDKKEEEEESRGSNRLQDSMADGDGWEGILGSGLHHVPVAPGRVGAEVSMHCTRLQVPPLKLPLAMVPRSWPMEAAGDGACSCYKMQASPILLLVGLAYVCPVFGEREIRANGTFSDRKYYSSINVTNGGPWGTWTWTDMCPEHFYATGYSVKVEEYRGASDDTALNGIRLFCIQINSTNSAVYTVESDSGKFGQWSGITWCPTGFLTSFQLKVEEPQGILDDTAANNIKFRCSSGAIIEGTGGSFGDYGGWSNSCTRGGICGIETKQEPYHNIFIDDTALNDVRFFCCD</sequence>
<dbReference type="CDD" id="cd00220">
    <property type="entry name" value="VMO-I"/>
    <property type="match status" value="1"/>
</dbReference>
<dbReference type="EMBL" id="KB480854">
    <property type="protein sequence ID" value="EMP41970.1"/>
    <property type="molecule type" value="Genomic_DNA"/>
</dbReference>
<feature type="compositionally biased region" description="Low complexity" evidence="1">
    <location>
        <begin position="1"/>
        <end position="14"/>
    </location>
</feature>
<gene>
    <name evidence="2" type="ORF">UY3_00816</name>
</gene>
<dbReference type="Pfam" id="PF03762">
    <property type="entry name" value="VOMI"/>
    <property type="match status" value="1"/>
</dbReference>
<dbReference type="STRING" id="8469.M7C1D3"/>
<proteinExistence type="predicted"/>
<dbReference type="InterPro" id="IPR036706">
    <property type="entry name" value="VOMI_sf"/>
</dbReference>
<feature type="region of interest" description="Disordered" evidence="1">
    <location>
        <begin position="1"/>
        <end position="42"/>
    </location>
</feature>
<evidence type="ECO:0000313" key="2">
    <source>
        <dbReference type="EMBL" id="EMP41970.1"/>
    </source>
</evidence>
<dbReference type="PANTHER" id="PTHR18841">
    <property type="entry name" value="VITELLINE MEMBRANE OUTER LAYER PROTEIN I-RELATED"/>
    <property type="match status" value="1"/>
</dbReference>
<protein>
    <submittedName>
        <fullName evidence="2">Vitelline membrane outer layer protein 1 like protein</fullName>
    </submittedName>
</protein>